<dbReference type="AlphaFoldDB" id="A0ABD2AA73"/>
<accession>A0ABD2AA73</accession>
<evidence type="ECO:0000313" key="2">
    <source>
        <dbReference type="Proteomes" id="UP001607302"/>
    </source>
</evidence>
<dbReference type="EMBL" id="JAUDFV010000153">
    <property type="protein sequence ID" value="KAL2717521.1"/>
    <property type="molecule type" value="Genomic_DNA"/>
</dbReference>
<protein>
    <submittedName>
        <fullName evidence="1">Uncharacterized protein</fullName>
    </submittedName>
</protein>
<sequence length="151" mass="16462">MPFNFIDRENLWIYLSLYVNSLVRETCWDKIVKAEATSATIYCNSSSSFPVPLEKEYLVCSLVVTLLRWQVSSSIVIVNVDFVVVGVVDVGVVVSLYRSVQWLCIDIPSGQHDATESLSSKEAGLVAAVCWHEGRGSGSSDEVQGQGGVGV</sequence>
<organism evidence="1 2">
    <name type="scientific">Vespula squamosa</name>
    <name type="common">Southern yellow jacket</name>
    <name type="synonym">Wasp</name>
    <dbReference type="NCBI Taxonomy" id="30214"/>
    <lineage>
        <taxon>Eukaryota</taxon>
        <taxon>Metazoa</taxon>
        <taxon>Ecdysozoa</taxon>
        <taxon>Arthropoda</taxon>
        <taxon>Hexapoda</taxon>
        <taxon>Insecta</taxon>
        <taxon>Pterygota</taxon>
        <taxon>Neoptera</taxon>
        <taxon>Endopterygota</taxon>
        <taxon>Hymenoptera</taxon>
        <taxon>Apocrita</taxon>
        <taxon>Aculeata</taxon>
        <taxon>Vespoidea</taxon>
        <taxon>Vespidae</taxon>
        <taxon>Vespinae</taxon>
        <taxon>Vespula</taxon>
    </lineage>
</organism>
<keyword evidence="2" id="KW-1185">Reference proteome</keyword>
<comment type="caution">
    <text evidence="1">The sequence shown here is derived from an EMBL/GenBank/DDBJ whole genome shotgun (WGS) entry which is preliminary data.</text>
</comment>
<evidence type="ECO:0000313" key="1">
    <source>
        <dbReference type="EMBL" id="KAL2717521.1"/>
    </source>
</evidence>
<gene>
    <name evidence="1" type="ORF">V1478_013221</name>
</gene>
<reference evidence="1 2" key="1">
    <citation type="journal article" date="2024" name="Ann. Entomol. Soc. Am.">
        <title>Genomic analyses of the southern and eastern yellowjacket wasps (Hymenoptera: Vespidae) reveal evolutionary signatures of social life.</title>
        <authorList>
            <person name="Catto M.A."/>
            <person name="Caine P.B."/>
            <person name="Orr S.E."/>
            <person name="Hunt B.G."/>
            <person name="Goodisman M.A.D."/>
        </authorList>
    </citation>
    <scope>NUCLEOTIDE SEQUENCE [LARGE SCALE GENOMIC DNA]</scope>
    <source>
        <strain evidence="1">233</strain>
        <tissue evidence="1">Head and thorax</tissue>
    </source>
</reference>
<proteinExistence type="predicted"/>
<name>A0ABD2AA73_VESSQ</name>
<dbReference type="Proteomes" id="UP001607302">
    <property type="component" value="Unassembled WGS sequence"/>
</dbReference>